<dbReference type="SMART" id="SM00448">
    <property type="entry name" value="REC"/>
    <property type="match status" value="1"/>
</dbReference>
<keyword evidence="7" id="KW-0418">Kinase</keyword>
<dbReference type="Pfam" id="PF02518">
    <property type="entry name" value="HATPase_c"/>
    <property type="match status" value="1"/>
</dbReference>
<sequence length="396" mass="43405">MTRASGERRALLIVDDERETLKALRRELRRDYDVLIAESAEQGHAILRERTIPVVLSDQRMPGTTGTEFYARVKAEFPETVRLLMTAYADTSAAIQAINEGGVYRFISKPWDPPALAGVVSDAFAHHERISSCQRLLSSLKTSADALHLENQQLAEATQKTHELMGIAAHDLRNPLAAIQWFTKMQLAGVGAGPEDTRRYALKIQDNAEFALQLIENLLDITTLEHGSGALRLQEADLRGIVLAAVSLNEHGAGRKRITVDVDVPADLPLVCCDVGRIEQVLSNLLSNAFKFSHPGTTVTVHAWRIGQAVEVMIEDQGLGIRTDEISGLFSKFRRTSTRSTGGEKSTGLGLSICKNLVERHGGTIRVESELGRGTRVFFTLPMKAGCSCEPERSAA</sequence>
<dbReference type="Pfam" id="PF00512">
    <property type="entry name" value="HisKA"/>
    <property type="match status" value="1"/>
</dbReference>
<dbReference type="InterPro" id="IPR004358">
    <property type="entry name" value="Sig_transdc_His_kin-like_C"/>
</dbReference>
<comment type="caution">
    <text evidence="7">The sequence shown here is derived from an EMBL/GenBank/DDBJ whole genome shotgun (WGS) entry which is preliminary data.</text>
</comment>
<evidence type="ECO:0000256" key="2">
    <source>
        <dbReference type="ARBA" id="ARBA00012438"/>
    </source>
</evidence>
<evidence type="ECO:0000313" key="8">
    <source>
        <dbReference type="Proteomes" id="UP001217485"/>
    </source>
</evidence>
<dbReference type="SMART" id="SM00387">
    <property type="entry name" value="HATPase_c"/>
    <property type="match status" value="1"/>
</dbReference>
<dbReference type="InterPro" id="IPR036890">
    <property type="entry name" value="HATPase_C_sf"/>
</dbReference>
<dbReference type="EMBL" id="JAQNDK010000003">
    <property type="protein sequence ID" value="MDC0682269.1"/>
    <property type="molecule type" value="Genomic_DNA"/>
</dbReference>
<dbReference type="CDD" id="cd17569">
    <property type="entry name" value="REC_HupR-like"/>
    <property type="match status" value="1"/>
</dbReference>
<dbReference type="SUPFAM" id="SSF55874">
    <property type="entry name" value="ATPase domain of HSP90 chaperone/DNA topoisomerase II/histidine kinase"/>
    <property type="match status" value="1"/>
</dbReference>
<proteinExistence type="predicted"/>
<name>A0ABT5C771_9BACT</name>
<keyword evidence="8" id="KW-1185">Reference proteome</keyword>
<protein>
    <recommendedName>
        <fullName evidence="2">histidine kinase</fullName>
        <ecNumber evidence="2">2.7.13.3</ecNumber>
    </recommendedName>
</protein>
<feature type="domain" description="Histidine kinase" evidence="5">
    <location>
        <begin position="167"/>
        <end position="385"/>
    </location>
</feature>
<dbReference type="Gene3D" id="1.10.287.130">
    <property type="match status" value="1"/>
</dbReference>
<accession>A0ABT5C771</accession>
<dbReference type="EC" id="2.7.13.3" evidence="2"/>
<dbReference type="SUPFAM" id="SSF52172">
    <property type="entry name" value="CheY-like"/>
    <property type="match status" value="1"/>
</dbReference>
<evidence type="ECO:0000256" key="3">
    <source>
        <dbReference type="ARBA" id="ARBA00022553"/>
    </source>
</evidence>
<dbReference type="PANTHER" id="PTHR43547:SF2">
    <property type="entry name" value="HYBRID SIGNAL TRANSDUCTION HISTIDINE KINASE C"/>
    <property type="match status" value="1"/>
</dbReference>
<dbReference type="InterPro" id="IPR005467">
    <property type="entry name" value="His_kinase_dom"/>
</dbReference>
<dbReference type="PROSITE" id="PS50110">
    <property type="entry name" value="RESPONSE_REGULATORY"/>
    <property type="match status" value="1"/>
</dbReference>
<dbReference type="InterPro" id="IPR036097">
    <property type="entry name" value="HisK_dim/P_sf"/>
</dbReference>
<organism evidence="7 8">
    <name type="scientific">Sorangium atrum</name>
    <dbReference type="NCBI Taxonomy" id="2995308"/>
    <lineage>
        <taxon>Bacteria</taxon>
        <taxon>Pseudomonadati</taxon>
        <taxon>Myxococcota</taxon>
        <taxon>Polyangia</taxon>
        <taxon>Polyangiales</taxon>
        <taxon>Polyangiaceae</taxon>
        <taxon>Sorangium</taxon>
    </lineage>
</organism>
<keyword evidence="3 4" id="KW-0597">Phosphoprotein</keyword>
<dbReference type="RefSeq" id="WP_272099989.1">
    <property type="nucleotide sequence ID" value="NZ_JAQNDK010000003.1"/>
</dbReference>
<evidence type="ECO:0000259" key="6">
    <source>
        <dbReference type="PROSITE" id="PS50110"/>
    </source>
</evidence>
<dbReference type="Gene3D" id="3.40.50.2300">
    <property type="match status" value="1"/>
</dbReference>
<dbReference type="Proteomes" id="UP001217485">
    <property type="component" value="Unassembled WGS sequence"/>
</dbReference>
<dbReference type="SUPFAM" id="SSF47384">
    <property type="entry name" value="Homodimeric domain of signal transducing histidine kinase"/>
    <property type="match status" value="1"/>
</dbReference>
<dbReference type="SMART" id="SM00388">
    <property type="entry name" value="HisKA"/>
    <property type="match status" value="1"/>
</dbReference>
<dbReference type="PANTHER" id="PTHR43547">
    <property type="entry name" value="TWO-COMPONENT HISTIDINE KINASE"/>
    <property type="match status" value="1"/>
</dbReference>
<comment type="catalytic activity">
    <reaction evidence="1">
        <text>ATP + protein L-histidine = ADP + protein N-phospho-L-histidine.</text>
        <dbReference type="EC" id="2.7.13.3"/>
    </reaction>
</comment>
<dbReference type="GO" id="GO:0016301">
    <property type="term" value="F:kinase activity"/>
    <property type="evidence" value="ECO:0007669"/>
    <property type="project" value="UniProtKB-KW"/>
</dbReference>
<feature type="domain" description="Response regulatory" evidence="6">
    <location>
        <begin position="10"/>
        <end position="124"/>
    </location>
</feature>
<dbReference type="PRINTS" id="PR00344">
    <property type="entry name" value="BCTRLSENSOR"/>
</dbReference>
<keyword evidence="7" id="KW-0808">Transferase</keyword>
<dbReference type="InterPro" id="IPR011006">
    <property type="entry name" value="CheY-like_superfamily"/>
</dbReference>
<evidence type="ECO:0000256" key="1">
    <source>
        <dbReference type="ARBA" id="ARBA00000085"/>
    </source>
</evidence>
<evidence type="ECO:0000259" key="5">
    <source>
        <dbReference type="PROSITE" id="PS50109"/>
    </source>
</evidence>
<dbReference type="CDD" id="cd00082">
    <property type="entry name" value="HisKA"/>
    <property type="match status" value="1"/>
</dbReference>
<dbReference type="InterPro" id="IPR003594">
    <property type="entry name" value="HATPase_dom"/>
</dbReference>
<feature type="modified residue" description="4-aspartylphosphate" evidence="4">
    <location>
        <position position="58"/>
    </location>
</feature>
<dbReference type="PROSITE" id="PS50109">
    <property type="entry name" value="HIS_KIN"/>
    <property type="match status" value="1"/>
</dbReference>
<dbReference type="InterPro" id="IPR003661">
    <property type="entry name" value="HisK_dim/P_dom"/>
</dbReference>
<reference evidence="7 8" key="1">
    <citation type="submission" date="2023-01" db="EMBL/GenBank/DDBJ databases">
        <title>Minimal conservation of predation-associated metabolite biosynthetic gene clusters underscores biosynthetic potential of Myxococcota including descriptions for ten novel species: Archangium lansinium sp. nov., Myxococcus landrumus sp. nov., Nannocystis bai.</title>
        <authorList>
            <person name="Ahearne A."/>
            <person name="Stevens C."/>
            <person name="Dowd S."/>
        </authorList>
    </citation>
    <scope>NUCLEOTIDE SEQUENCE [LARGE SCALE GENOMIC DNA]</scope>
    <source>
        <strain evidence="7 8">WIWO2</strain>
    </source>
</reference>
<dbReference type="CDD" id="cd00075">
    <property type="entry name" value="HATPase"/>
    <property type="match status" value="1"/>
</dbReference>
<evidence type="ECO:0000313" key="7">
    <source>
        <dbReference type="EMBL" id="MDC0682269.1"/>
    </source>
</evidence>
<dbReference type="Pfam" id="PF00072">
    <property type="entry name" value="Response_reg"/>
    <property type="match status" value="1"/>
</dbReference>
<gene>
    <name evidence="7" type="ORF">POL72_31355</name>
</gene>
<dbReference type="InterPro" id="IPR001789">
    <property type="entry name" value="Sig_transdc_resp-reg_receiver"/>
</dbReference>
<dbReference type="Gene3D" id="3.30.565.10">
    <property type="entry name" value="Histidine kinase-like ATPase, C-terminal domain"/>
    <property type="match status" value="1"/>
</dbReference>
<evidence type="ECO:0000256" key="4">
    <source>
        <dbReference type="PROSITE-ProRule" id="PRU00169"/>
    </source>
</evidence>